<feature type="transmembrane region" description="Helical" evidence="6">
    <location>
        <begin position="526"/>
        <end position="545"/>
    </location>
</feature>
<feature type="compositionally biased region" description="Low complexity" evidence="5">
    <location>
        <begin position="333"/>
        <end position="343"/>
    </location>
</feature>
<keyword evidence="4 6" id="KW-0472">Membrane</keyword>
<dbReference type="GO" id="GO:0005886">
    <property type="term" value="C:plasma membrane"/>
    <property type="evidence" value="ECO:0007669"/>
    <property type="project" value="UniProtKB-SubCell"/>
</dbReference>
<dbReference type="PANTHER" id="PTHR23534:SF1">
    <property type="entry name" value="MAJOR FACILITATOR SUPERFAMILY PROTEIN"/>
    <property type="match status" value="1"/>
</dbReference>
<evidence type="ECO:0000256" key="3">
    <source>
        <dbReference type="ARBA" id="ARBA00022989"/>
    </source>
</evidence>
<keyword evidence="2 6" id="KW-0812">Transmembrane</keyword>
<feature type="transmembrane region" description="Helical" evidence="6">
    <location>
        <begin position="199"/>
        <end position="216"/>
    </location>
</feature>
<feature type="transmembrane region" description="Helical" evidence="6">
    <location>
        <begin position="168"/>
        <end position="187"/>
    </location>
</feature>
<dbReference type="InterPro" id="IPR020846">
    <property type="entry name" value="MFS_dom"/>
</dbReference>
<comment type="caution">
    <text evidence="8">The sequence shown here is derived from an EMBL/GenBank/DDBJ whole genome shotgun (WGS) entry which is preliminary data.</text>
</comment>
<feature type="domain" description="Major facilitator superfamily (MFS) profile" evidence="7">
    <location>
        <begin position="130"/>
        <end position="546"/>
    </location>
</feature>
<feature type="transmembrane region" description="Helical" evidence="6">
    <location>
        <begin position="222"/>
        <end position="244"/>
    </location>
</feature>
<dbReference type="SUPFAM" id="SSF103473">
    <property type="entry name" value="MFS general substrate transporter"/>
    <property type="match status" value="1"/>
</dbReference>
<feature type="transmembrane region" description="Helical" evidence="6">
    <location>
        <begin position="500"/>
        <end position="520"/>
    </location>
</feature>
<evidence type="ECO:0000256" key="5">
    <source>
        <dbReference type="SAM" id="MobiDB-lite"/>
    </source>
</evidence>
<feature type="region of interest" description="Disordered" evidence="5">
    <location>
        <begin position="328"/>
        <end position="356"/>
    </location>
</feature>
<dbReference type="EMBL" id="QOIM01000028">
    <property type="protein sequence ID" value="RCG20403.1"/>
    <property type="molecule type" value="Genomic_DNA"/>
</dbReference>
<dbReference type="Gene3D" id="1.20.1250.20">
    <property type="entry name" value="MFS general substrate transporter like domains"/>
    <property type="match status" value="1"/>
</dbReference>
<dbReference type="OrthoDB" id="9776171at2"/>
<sequence>MCLCPFHPDWAHFALGHEGRPRRRTLRPATHVRIRACLSSATLAPLGVTFLLFDGAAPALPAQRRDGSGAPGNVRRASRTRRGGLAGHAHPVAILILRYAKECRHVSAPQEICAKPWQTQARVRTVQKRTVRVLAAAQIVGGIGVGVAVSIGSLLAESVARSETCAGLARTAMTAGAAAVGVPLALVAQRRGRRASLSAGWLVAAVGGALLVAAAVSRSMPLLVVGMLLFGVGSATSQQSRYAAADLAAPPRRAQALSIVVWSTTVGSVIGPNLAGPGATVASALRLPELAGAFVLATIGLALASALLWGFLRPDPLMLSLRHHDAQERQESAAGTEAAPAEATARDEGPGNSGALRAGLRHLRRNPHAAFAFVTIVVAHTVMGAVMTMTPVSMSQHGTGLTLVGVTISGHLLGMYALSPVVGRLADRIGHLSTVVAGQAVFLVSAALSGMGRDSVVLMMTGLFLLGLGWSFSLVAGSAMLSEATPAPLRPGVQGSTDTAMNLVAAVGAGLAGPLMSWIGFGGLNAVAAVLVLPVLAFWAVLVRAR</sequence>
<evidence type="ECO:0000256" key="6">
    <source>
        <dbReference type="SAM" id="Phobius"/>
    </source>
</evidence>
<dbReference type="GO" id="GO:0022857">
    <property type="term" value="F:transmembrane transporter activity"/>
    <property type="evidence" value="ECO:0007669"/>
    <property type="project" value="InterPro"/>
</dbReference>
<feature type="transmembrane region" description="Helical" evidence="6">
    <location>
        <begin position="430"/>
        <end position="450"/>
    </location>
</feature>
<accession>A0A367ER09</accession>
<evidence type="ECO:0000256" key="4">
    <source>
        <dbReference type="ARBA" id="ARBA00023136"/>
    </source>
</evidence>
<evidence type="ECO:0000256" key="1">
    <source>
        <dbReference type="ARBA" id="ARBA00004651"/>
    </source>
</evidence>
<dbReference type="AlphaFoldDB" id="A0A367ER09"/>
<dbReference type="Pfam" id="PF07690">
    <property type="entry name" value="MFS_1"/>
    <property type="match status" value="1"/>
</dbReference>
<feature type="transmembrane region" description="Helical" evidence="6">
    <location>
        <begin position="133"/>
        <end position="156"/>
    </location>
</feature>
<feature type="transmembrane region" description="Helical" evidence="6">
    <location>
        <begin position="369"/>
        <end position="387"/>
    </location>
</feature>
<reference evidence="8 9" key="1">
    <citation type="submission" date="2018-06" db="EMBL/GenBank/DDBJ databases">
        <title>Streptomyces reniochalinae sp. nov. and Streptomyces diacarnus sp. nov. from marine sponges.</title>
        <authorList>
            <person name="Li L."/>
        </authorList>
    </citation>
    <scope>NUCLEOTIDE SEQUENCE [LARGE SCALE GENOMIC DNA]</scope>
    <source>
        <strain evidence="8 9">LHW50302</strain>
    </source>
</reference>
<gene>
    <name evidence="8" type="ORF">DQ392_10585</name>
</gene>
<evidence type="ECO:0000256" key="2">
    <source>
        <dbReference type="ARBA" id="ARBA00022692"/>
    </source>
</evidence>
<feature type="transmembrane region" description="Helical" evidence="6">
    <location>
        <begin position="399"/>
        <end position="418"/>
    </location>
</feature>
<name>A0A367ER09_9ACTN</name>
<protein>
    <submittedName>
        <fullName evidence="8">MFS transporter</fullName>
    </submittedName>
</protein>
<evidence type="ECO:0000313" key="9">
    <source>
        <dbReference type="Proteomes" id="UP000253507"/>
    </source>
</evidence>
<proteinExistence type="predicted"/>
<keyword evidence="3 6" id="KW-1133">Transmembrane helix</keyword>
<feature type="transmembrane region" description="Helical" evidence="6">
    <location>
        <begin position="456"/>
        <end position="479"/>
    </location>
</feature>
<dbReference type="InterPro" id="IPR036259">
    <property type="entry name" value="MFS_trans_sf"/>
</dbReference>
<feature type="transmembrane region" description="Helical" evidence="6">
    <location>
        <begin position="256"/>
        <end position="275"/>
    </location>
</feature>
<dbReference type="PROSITE" id="PS50850">
    <property type="entry name" value="MFS"/>
    <property type="match status" value="1"/>
</dbReference>
<feature type="transmembrane region" description="Helical" evidence="6">
    <location>
        <begin position="290"/>
        <end position="312"/>
    </location>
</feature>
<dbReference type="InterPro" id="IPR011701">
    <property type="entry name" value="MFS"/>
</dbReference>
<dbReference type="PANTHER" id="PTHR23534">
    <property type="entry name" value="MFS PERMEASE"/>
    <property type="match status" value="1"/>
</dbReference>
<keyword evidence="9" id="KW-1185">Reference proteome</keyword>
<feature type="region of interest" description="Disordered" evidence="5">
    <location>
        <begin position="63"/>
        <end position="84"/>
    </location>
</feature>
<dbReference type="Proteomes" id="UP000253507">
    <property type="component" value="Unassembled WGS sequence"/>
</dbReference>
<evidence type="ECO:0000259" key="7">
    <source>
        <dbReference type="PROSITE" id="PS50850"/>
    </source>
</evidence>
<comment type="subcellular location">
    <subcellularLocation>
        <location evidence="1">Cell membrane</location>
        <topology evidence="1">Multi-pass membrane protein</topology>
    </subcellularLocation>
</comment>
<organism evidence="8 9">
    <name type="scientific">Streptomyces reniochalinae</name>
    <dbReference type="NCBI Taxonomy" id="2250578"/>
    <lineage>
        <taxon>Bacteria</taxon>
        <taxon>Bacillati</taxon>
        <taxon>Actinomycetota</taxon>
        <taxon>Actinomycetes</taxon>
        <taxon>Kitasatosporales</taxon>
        <taxon>Streptomycetaceae</taxon>
        <taxon>Streptomyces</taxon>
    </lineage>
</organism>
<evidence type="ECO:0000313" key="8">
    <source>
        <dbReference type="EMBL" id="RCG20403.1"/>
    </source>
</evidence>